<protein>
    <submittedName>
        <fullName evidence="2">Uncharacterized protein</fullName>
    </submittedName>
</protein>
<proteinExistence type="predicted"/>
<reference evidence="2" key="2">
    <citation type="submission" date="2015-03" db="UniProtKB">
        <authorList>
            <consortium name="EnsemblPlants"/>
        </authorList>
    </citation>
    <scope>IDENTIFICATION</scope>
</reference>
<accession>A0A0D3HM31</accession>
<evidence type="ECO:0000313" key="3">
    <source>
        <dbReference type="Proteomes" id="UP000026960"/>
    </source>
</evidence>
<keyword evidence="3" id="KW-1185">Reference proteome</keyword>
<evidence type="ECO:0000256" key="1">
    <source>
        <dbReference type="SAM" id="MobiDB-lite"/>
    </source>
</evidence>
<dbReference type="AlphaFoldDB" id="A0A0D3HM31"/>
<dbReference type="PaxDb" id="65489-OBART11G14270.1"/>
<organism evidence="2">
    <name type="scientific">Oryza barthii</name>
    <dbReference type="NCBI Taxonomy" id="65489"/>
    <lineage>
        <taxon>Eukaryota</taxon>
        <taxon>Viridiplantae</taxon>
        <taxon>Streptophyta</taxon>
        <taxon>Embryophyta</taxon>
        <taxon>Tracheophyta</taxon>
        <taxon>Spermatophyta</taxon>
        <taxon>Magnoliopsida</taxon>
        <taxon>Liliopsida</taxon>
        <taxon>Poales</taxon>
        <taxon>Poaceae</taxon>
        <taxon>BOP clade</taxon>
        <taxon>Oryzoideae</taxon>
        <taxon>Oryzeae</taxon>
        <taxon>Oryzinae</taxon>
        <taxon>Oryza</taxon>
    </lineage>
</organism>
<name>A0A0D3HM31_9ORYZ</name>
<sequence>MAVATTNDGRCIRARDSADTLHGWRCGGWGGSGVVDTKKWTNKLPLGSPFTPSHFSEEQELNSSIYAAAFRRPLICHEQLLLSLCDLSKFVANLIGFFRSITAAYIHAFRRGLICHEQLLRSLCDGSAQVCGEFDRFLPQGGRWAAAGTARCHAAARAAGCRVSGGDAVPVHLPVDWLVLNGFLKRERGEHGAGEGGVVSGGWRGGCGCGSSATSMTSPHRWRTSAATTRTSPPCLASPPRASSLSMPRMPSSAPRPPSSPRASPHH</sequence>
<dbReference type="EnsemblPlants" id="OBART11G14270.1">
    <property type="protein sequence ID" value="OBART11G14270.1"/>
    <property type="gene ID" value="OBART11G14270"/>
</dbReference>
<feature type="region of interest" description="Disordered" evidence="1">
    <location>
        <begin position="210"/>
        <end position="267"/>
    </location>
</feature>
<dbReference type="HOGENOM" id="CLU_1043402_0_0_1"/>
<feature type="compositionally biased region" description="Low complexity" evidence="1">
    <location>
        <begin position="224"/>
        <end position="253"/>
    </location>
</feature>
<dbReference type="STRING" id="65489.A0A0D3HM31"/>
<dbReference type="Gramene" id="OBART11G14270.1">
    <property type="protein sequence ID" value="OBART11G14270.1"/>
    <property type="gene ID" value="OBART11G14270"/>
</dbReference>
<dbReference type="Proteomes" id="UP000026960">
    <property type="component" value="Chromosome 11"/>
</dbReference>
<reference evidence="2" key="1">
    <citation type="journal article" date="2009" name="Rice">
        <title>De Novo Next Generation Sequencing of Plant Genomes.</title>
        <authorList>
            <person name="Rounsley S."/>
            <person name="Marri P.R."/>
            <person name="Yu Y."/>
            <person name="He R."/>
            <person name="Sisneros N."/>
            <person name="Goicoechea J.L."/>
            <person name="Lee S.J."/>
            <person name="Angelova A."/>
            <person name="Kudrna D."/>
            <person name="Luo M."/>
            <person name="Affourtit J."/>
            <person name="Desany B."/>
            <person name="Knight J."/>
            <person name="Niazi F."/>
            <person name="Egholm M."/>
            <person name="Wing R.A."/>
        </authorList>
    </citation>
    <scope>NUCLEOTIDE SEQUENCE [LARGE SCALE GENOMIC DNA]</scope>
    <source>
        <strain evidence="2">cv. IRGC 105608</strain>
    </source>
</reference>
<evidence type="ECO:0000313" key="2">
    <source>
        <dbReference type="EnsemblPlants" id="OBART11G14270.1"/>
    </source>
</evidence>